<feature type="compositionally biased region" description="Basic and acidic residues" evidence="1">
    <location>
        <begin position="250"/>
        <end position="268"/>
    </location>
</feature>
<feature type="region of interest" description="Disordered" evidence="1">
    <location>
        <begin position="381"/>
        <end position="441"/>
    </location>
</feature>
<feature type="region of interest" description="Disordered" evidence="1">
    <location>
        <begin position="76"/>
        <end position="205"/>
    </location>
</feature>
<proteinExistence type="predicted"/>
<evidence type="ECO:0000313" key="4">
    <source>
        <dbReference type="Proteomes" id="UP000602510"/>
    </source>
</evidence>
<feature type="compositionally biased region" description="Low complexity" evidence="1">
    <location>
        <begin position="143"/>
        <end position="155"/>
    </location>
</feature>
<protein>
    <submittedName>
        <fullName evidence="2">Uncharacterized protein</fullName>
    </submittedName>
</protein>
<dbReference type="Proteomes" id="UP000602510">
    <property type="component" value="Unassembled WGS sequence"/>
</dbReference>
<keyword evidence="4" id="KW-1185">Reference proteome</keyword>
<organism evidence="2 4">
    <name type="scientific">Phytophthora infestans</name>
    <name type="common">Potato late blight agent</name>
    <name type="synonym">Botrytis infestans</name>
    <dbReference type="NCBI Taxonomy" id="4787"/>
    <lineage>
        <taxon>Eukaryota</taxon>
        <taxon>Sar</taxon>
        <taxon>Stramenopiles</taxon>
        <taxon>Oomycota</taxon>
        <taxon>Peronosporomycetes</taxon>
        <taxon>Peronosporales</taxon>
        <taxon>Peronosporaceae</taxon>
        <taxon>Phytophthora</taxon>
    </lineage>
</organism>
<dbReference type="EMBL" id="WSZM01000302">
    <property type="protein sequence ID" value="KAF4035694.1"/>
    <property type="molecule type" value="Genomic_DNA"/>
</dbReference>
<feature type="compositionally biased region" description="Polar residues" evidence="1">
    <location>
        <begin position="383"/>
        <end position="393"/>
    </location>
</feature>
<evidence type="ECO:0000256" key="1">
    <source>
        <dbReference type="SAM" id="MobiDB-lite"/>
    </source>
</evidence>
<evidence type="ECO:0000313" key="2">
    <source>
        <dbReference type="EMBL" id="KAF4035694.1"/>
    </source>
</evidence>
<name>A0A833SN64_PHYIN</name>
<evidence type="ECO:0000313" key="3">
    <source>
        <dbReference type="EMBL" id="KAF4135348.1"/>
    </source>
</evidence>
<dbReference type="AlphaFoldDB" id="A0A833SN64"/>
<comment type="caution">
    <text evidence="2">The sequence shown here is derived from an EMBL/GenBank/DDBJ whole genome shotgun (WGS) entry which is preliminary data.</text>
</comment>
<dbReference type="Proteomes" id="UP000704712">
    <property type="component" value="Unassembled WGS sequence"/>
</dbReference>
<feature type="compositionally biased region" description="Basic residues" evidence="1">
    <location>
        <begin position="410"/>
        <end position="422"/>
    </location>
</feature>
<feature type="compositionally biased region" description="Basic and acidic residues" evidence="1">
    <location>
        <begin position="122"/>
        <end position="132"/>
    </location>
</feature>
<feature type="compositionally biased region" description="Polar residues" evidence="1">
    <location>
        <begin position="36"/>
        <end position="46"/>
    </location>
</feature>
<reference evidence="2" key="1">
    <citation type="submission" date="2020-04" db="EMBL/GenBank/DDBJ databases">
        <title>Hybrid Assembly of Korean Phytophthora infestans isolates.</title>
        <authorList>
            <person name="Prokchorchik M."/>
            <person name="Lee Y."/>
            <person name="Seo J."/>
            <person name="Cho J.-H."/>
            <person name="Park Y.-E."/>
            <person name="Jang D.-C."/>
            <person name="Im J.-S."/>
            <person name="Choi J.-G."/>
            <person name="Park H.-J."/>
            <person name="Lee G.-B."/>
            <person name="Lee Y.-G."/>
            <person name="Hong S.-Y."/>
            <person name="Cho K."/>
            <person name="Sohn K.H."/>
        </authorList>
    </citation>
    <scope>NUCLEOTIDE SEQUENCE</scope>
    <source>
        <strain evidence="2">KR_1_A1</strain>
        <strain evidence="3">KR_2_A2</strain>
    </source>
</reference>
<feature type="compositionally biased region" description="Polar residues" evidence="1">
    <location>
        <begin position="190"/>
        <end position="202"/>
    </location>
</feature>
<dbReference type="EMBL" id="JAACNO010002169">
    <property type="protein sequence ID" value="KAF4135348.1"/>
    <property type="molecule type" value="Genomic_DNA"/>
</dbReference>
<gene>
    <name evidence="2" type="ORF">GN244_ATG12363</name>
    <name evidence="3" type="ORF">GN958_ATG15470</name>
</gene>
<feature type="region of interest" description="Disordered" evidence="1">
    <location>
        <begin position="36"/>
        <end position="60"/>
    </location>
</feature>
<sequence>MTGSLLASLPLSSPAPVRAVGSSYLVDSFSEFSTRTVNRAKSSPTSALGPHSARAKEEDEELFRDLFAGESEASVGYKAPAFIPQKPDTRRVPSSTNPRQHFVPVKASSPQSGLSTPYIPRLKLEELINARPDDDDEDENNGSRRSSQRGSELQQMSEEDDWCLDDRSTEGRSNKTNPRKAQVMTHARGFNSNLTNNSQRSNNSDRLEQDALRFLEKLDLKAVLHTPRPDILSFYLGTTTAPISTSTNSKARDREKKQPGGIKPRNDVILDEPLKKPRVDGAASRLAHMKSTYGTAPLVRKARRETIDRLANPISGHSSTLLALSPKQREKRRTARAPLSPISAAIAVSCRRSSTSKKAKPPGSLLSGLGTHIGDCEIPVPTPATSKRMSVKQQDPLLHKRRSTVNSSIHTRRPATGKRKSKTALGSHSLVARKEALKKKL</sequence>
<feature type="region of interest" description="Disordered" evidence="1">
    <location>
        <begin position="241"/>
        <end position="268"/>
    </location>
</feature>
<feature type="compositionally biased region" description="Basic and acidic residues" evidence="1">
    <location>
        <begin position="164"/>
        <end position="173"/>
    </location>
</feature>
<accession>A0A833SN64</accession>